<evidence type="ECO:0000313" key="2">
    <source>
        <dbReference type="EMBL" id="MBT2132809.1"/>
    </source>
</evidence>
<feature type="transmembrane region" description="Helical" evidence="1">
    <location>
        <begin position="42"/>
        <end position="62"/>
    </location>
</feature>
<keyword evidence="1" id="KW-0812">Transmembrane</keyword>
<feature type="transmembrane region" description="Helical" evidence="1">
    <location>
        <begin position="68"/>
        <end position="86"/>
    </location>
</feature>
<feature type="transmembrane region" description="Helical" evidence="1">
    <location>
        <begin position="12"/>
        <end position="33"/>
    </location>
</feature>
<keyword evidence="1" id="KW-0472">Membrane</keyword>
<accession>A0ABS5VZE3</accession>
<keyword evidence="3" id="KW-1185">Reference proteome</keyword>
<feature type="transmembrane region" description="Helical" evidence="1">
    <location>
        <begin position="217"/>
        <end position="244"/>
    </location>
</feature>
<feature type="transmembrane region" description="Helical" evidence="1">
    <location>
        <begin position="256"/>
        <end position="276"/>
    </location>
</feature>
<keyword evidence="1" id="KW-1133">Transmembrane helix</keyword>
<dbReference type="EMBL" id="JAHFVK010000001">
    <property type="protein sequence ID" value="MBT2132809.1"/>
    <property type="molecule type" value="Genomic_DNA"/>
</dbReference>
<feature type="transmembrane region" description="Helical" evidence="1">
    <location>
        <begin position="392"/>
        <end position="419"/>
    </location>
</feature>
<reference evidence="2 3" key="1">
    <citation type="submission" date="2021-05" db="EMBL/GenBank/DDBJ databases">
        <title>Croceibacterium sp. LX-88 genome sequence.</title>
        <authorList>
            <person name="Luo X."/>
        </authorList>
    </citation>
    <scope>NUCLEOTIDE SEQUENCE [LARGE SCALE GENOMIC DNA]</scope>
    <source>
        <strain evidence="2 3">LX-88</strain>
    </source>
</reference>
<feature type="transmembrane region" description="Helical" evidence="1">
    <location>
        <begin position="123"/>
        <end position="140"/>
    </location>
</feature>
<dbReference type="Proteomes" id="UP000811255">
    <property type="component" value="Unassembled WGS sequence"/>
</dbReference>
<name>A0ABS5VZE3_9SPHN</name>
<comment type="caution">
    <text evidence="2">The sequence shown here is derived from an EMBL/GenBank/DDBJ whole genome shotgun (WGS) entry which is preliminary data.</text>
</comment>
<protein>
    <submittedName>
        <fullName evidence="2">Uncharacterized protein</fullName>
    </submittedName>
</protein>
<feature type="transmembrane region" description="Helical" evidence="1">
    <location>
        <begin position="362"/>
        <end position="380"/>
    </location>
</feature>
<evidence type="ECO:0000256" key="1">
    <source>
        <dbReference type="SAM" id="Phobius"/>
    </source>
</evidence>
<proteinExistence type="predicted"/>
<evidence type="ECO:0000313" key="3">
    <source>
        <dbReference type="Proteomes" id="UP000811255"/>
    </source>
</evidence>
<sequence length="449" mass="48818">MSDSFSDVAPMLPAYALLPALGLLTLVGLYALWTAQGLAARFVVFAIWMRLVLSALHVYTYAQVAGGLSINALFSILVVGLGFLVIRKPLLLNKAVLPIYLLIVVTVLSAVANSRLVAGFDVLIKYLYFLVIALATYQALQKNERGFGLAVLLAFSPLVLLQLISVVLGMPKTAPDGSISYIGGYNHEAAFSVALVGLFFAACLAKGANLTIRSMAMVAAAAGIWIANYRTAMIGILPLGFYATAMGVGRWVEPKLRAVVIIGITLLGVALLVYALGVSERFSEIRGLLQGEVDLLKPPESFTAADQDLLSARAYIWSQYLYGWMEGNALQHLLGFGPDAWEDHFEIYAHNTFIGGLFDGGLLGEAAFITLFATGFVLAARSGEFAPRLLAAHLSFLLLNMATMPFWLIEGLILYGYLWGHTMHAYYRRAPKWEFDPAHLLEARFHGSL</sequence>
<feature type="transmembrane region" description="Helical" evidence="1">
    <location>
        <begin position="189"/>
        <end position="205"/>
    </location>
</feature>
<gene>
    <name evidence="2" type="ORF">KK137_00550</name>
</gene>
<organism evidence="2 3">
    <name type="scientific">Croceibacterium selenioxidans</name>
    <dbReference type="NCBI Taxonomy" id="2838833"/>
    <lineage>
        <taxon>Bacteria</taxon>
        <taxon>Pseudomonadati</taxon>
        <taxon>Pseudomonadota</taxon>
        <taxon>Alphaproteobacteria</taxon>
        <taxon>Sphingomonadales</taxon>
        <taxon>Erythrobacteraceae</taxon>
        <taxon>Croceibacterium</taxon>
    </lineage>
</organism>
<feature type="transmembrane region" description="Helical" evidence="1">
    <location>
        <begin position="98"/>
        <end position="117"/>
    </location>
</feature>
<dbReference type="RefSeq" id="WP_214533925.1">
    <property type="nucleotide sequence ID" value="NZ_JAHFVK010000001.1"/>
</dbReference>
<feature type="transmembrane region" description="Helical" evidence="1">
    <location>
        <begin position="147"/>
        <end position="169"/>
    </location>
</feature>